<dbReference type="PANTHER" id="PTHR11660">
    <property type="entry name" value="SOLUTE CARRIER FAMILY 40 MEMBER"/>
    <property type="match status" value="1"/>
</dbReference>
<keyword evidence="5 7" id="KW-1133">Transmembrane helix</keyword>
<feature type="transmembrane region" description="Helical" evidence="7">
    <location>
        <begin position="389"/>
        <end position="409"/>
    </location>
</feature>
<reference evidence="9 10" key="1">
    <citation type="submission" date="2015-05" db="EMBL/GenBank/DDBJ databases">
        <title>Distinctive expansion of gene families associated with plant cell wall degradation and secondary metabolism in the genomes of grapevine trunk pathogens.</title>
        <authorList>
            <person name="Lawrence D.P."/>
            <person name="Travadon R."/>
            <person name="Rolshausen P.E."/>
            <person name="Baumgartner K."/>
        </authorList>
    </citation>
    <scope>NUCLEOTIDE SEQUENCE [LARGE SCALE GENOMIC DNA]</scope>
    <source>
        <strain evidence="9">DA912</strain>
    </source>
</reference>
<feature type="region of interest" description="Disordered" evidence="8">
    <location>
        <begin position="302"/>
        <end position="324"/>
    </location>
</feature>
<dbReference type="Proteomes" id="UP000034680">
    <property type="component" value="Unassembled WGS sequence"/>
</dbReference>
<evidence type="ECO:0000256" key="8">
    <source>
        <dbReference type="SAM" id="MobiDB-lite"/>
    </source>
</evidence>
<dbReference type="CDD" id="cd17480">
    <property type="entry name" value="MFS_SLC40A1_like"/>
    <property type="match status" value="1"/>
</dbReference>
<evidence type="ECO:0000256" key="4">
    <source>
        <dbReference type="ARBA" id="ARBA00022692"/>
    </source>
</evidence>
<evidence type="ECO:0000256" key="6">
    <source>
        <dbReference type="ARBA" id="ARBA00023136"/>
    </source>
</evidence>
<feature type="transmembrane region" description="Helical" evidence="7">
    <location>
        <begin position="421"/>
        <end position="440"/>
    </location>
</feature>
<keyword evidence="3 7" id="KW-0813">Transport</keyword>
<name>A0A0G2HB82_9PEZI</name>
<dbReference type="OrthoDB" id="648861at2759"/>
<dbReference type="PANTHER" id="PTHR11660:SF57">
    <property type="entry name" value="SOLUTE CARRIER FAMILY 40 MEMBER"/>
    <property type="match status" value="1"/>
</dbReference>
<evidence type="ECO:0000256" key="7">
    <source>
        <dbReference type="RuleBase" id="RU365065"/>
    </source>
</evidence>
<dbReference type="GO" id="GO:0016020">
    <property type="term" value="C:membrane"/>
    <property type="evidence" value="ECO:0007669"/>
    <property type="project" value="UniProtKB-SubCell"/>
</dbReference>
<dbReference type="Gene3D" id="1.20.1250.20">
    <property type="entry name" value="MFS general substrate transporter like domains"/>
    <property type="match status" value="1"/>
</dbReference>
<comment type="similarity">
    <text evidence="2 7">Belongs to the ferroportin (FP) (TC 2.A.100) family. SLC40A subfamily.</text>
</comment>
<feature type="transmembrane region" description="Helical" evidence="7">
    <location>
        <begin position="520"/>
        <end position="541"/>
    </location>
</feature>
<feature type="compositionally biased region" description="Polar residues" evidence="8">
    <location>
        <begin position="18"/>
        <end position="27"/>
    </location>
</feature>
<evidence type="ECO:0000256" key="1">
    <source>
        <dbReference type="ARBA" id="ARBA00004141"/>
    </source>
</evidence>
<dbReference type="Pfam" id="PF06963">
    <property type="entry name" value="FPN1"/>
    <property type="match status" value="1"/>
</dbReference>
<feature type="compositionally biased region" description="Basic and acidic residues" evidence="8">
    <location>
        <begin position="1"/>
        <end position="16"/>
    </location>
</feature>
<keyword evidence="10" id="KW-1185">Reference proteome</keyword>
<dbReference type="AlphaFoldDB" id="A0A0G2HB82"/>
<protein>
    <recommendedName>
        <fullName evidence="7">Solute carrier family 40 member</fullName>
    </recommendedName>
</protein>
<dbReference type="STRING" id="1214573.A0A0G2HB82"/>
<evidence type="ECO:0000256" key="2">
    <source>
        <dbReference type="ARBA" id="ARBA00006279"/>
    </source>
</evidence>
<evidence type="ECO:0000256" key="5">
    <source>
        <dbReference type="ARBA" id="ARBA00022989"/>
    </source>
</evidence>
<dbReference type="GO" id="GO:0005381">
    <property type="term" value="F:iron ion transmembrane transporter activity"/>
    <property type="evidence" value="ECO:0007669"/>
    <property type="project" value="UniProtKB-UniRule"/>
</dbReference>
<feature type="transmembrane region" description="Helical" evidence="7">
    <location>
        <begin position="246"/>
        <end position="264"/>
    </location>
</feature>
<feature type="transmembrane region" description="Helical" evidence="7">
    <location>
        <begin position="356"/>
        <end position="383"/>
    </location>
</feature>
<evidence type="ECO:0000313" key="9">
    <source>
        <dbReference type="EMBL" id="KKY32448.1"/>
    </source>
</evidence>
<proteinExistence type="inferred from homology"/>
<reference evidence="9 10" key="2">
    <citation type="submission" date="2015-05" db="EMBL/GenBank/DDBJ databases">
        <authorList>
            <person name="Morales-Cruz A."/>
            <person name="Amrine K.C."/>
            <person name="Cantu D."/>
        </authorList>
    </citation>
    <scope>NUCLEOTIDE SEQUENCE [LARGE SCALE GENOMIC DNA]</scope>
    <source>
        <strain evidence="9">DA912</strain>
    </source>
</reference>
<keyword evidence="6 7" id="KW-0472">Membrane</keyword>
<comment type="function">
    <text evidence="7">May be involved in iron transport and iron homeostasis.</text>
</comment>
<comment type="caution">
    <text evidence="9">The sequence shown here is derived from an EMBL/GenBank/DDBJ whole genome shotgun (WGS) entry which is preliminary data.</text>
</comment>
<dbReference type="InterPro" id="IPR036259">
    <property type="entry name" value="MFS_trans_sf"/>
</dbReference>
<keyword evidence="7" id="KW-0406">Ion transport</keyword>
<sequence length="560" mass="61175">MSEEHVEGGKASHEITRVPTSTGSASTARKPDAADTAEAAPGPGFDHGRPSPEPTMNNIAAVNATSGHRLLNECDDNDDDDDLDVISNSVPRSLALRLYVSHFLSTWNSRVFEFGAALFLTSIYPGTLLPVSIYSLVRNAGYIIFAQPLGNWINKGNRLSVIRASIIGQRVPVAASCALLLVLLLKKDQLGSRKNAGVFAVTVFLSVAEKLSATMNLISVERDWVVIITDNNEIARRQMNARMRRIDLFCKLMGPLTVSLVAIASTEIAIWTTLGMNLASVIVEYVAIEQVYRRVSGLQRASEPSRSSGRRDSSPLSQGAETHSRSCLQSVRPVVLKSISCLLPIESLPFYFSHPAFLASFALSLLYFTVLSFSGQMITYLASVGYTPLYIGVARVGSSIFEISATWAAPYLMRKIGVVRAGIWSLTWQMTCLAGGLGWYFSDFEGKGANSIFAATGLAVGVALSRVGLWGFDLCAQNIIQDEVDDHHRGTFSAVEASFQNLFEMLSYVTTIIFSRPNQFQWPVIISVGAVYMAGGLYAYFLRKRRGHLFHAPRCVCIKA</sequence>
<dbReference type="SUPFAM" id="SSF103473">
    <property type="entry name" value="MFS general substrate transporter"/>
    <property type="match status" value="1"/>
</dbReference>
<accession>A0A0G2HB82</accession>
<gene>
    <name evidence="9" type="ORF">UCDDA912_g07593</name>
</gene>
<evidence type="ECO:0000256" key="3">
    <source>
        <dbReference type="ARBA" id="ARBA00022448"/>
    </source>
</evidence>
<organism evidence="9 10">
    <name type="scientific">Diaporthe ampelina</name>
    <dbReference type="NCBI Taxonomy" id="1214573"/>
    <lineage>
        <taxon>Eukaryota</taxon>
        <taxon>Fungi</taxon>
        <taxon>Dikarya</taxon>
        <taxon>Ascomycota</taxon>
        <taxon>Pezizomycotina</taxon>
        <taxon>Sordariomycetes</taxon>
        <taxon>Sordariomycetidae</taxon>
        <taxon>Diaporthales</taxon>
        <taxon>Diaporthaceae</taxon>
        <taxon>Diaporthe</taxon>
    </lineage>
</organism>
<keyword evidence="4 7" id="KW-0812">Transmembrane</keyword>
<feature type="transmembrane region" description="Helical" evidence="7">
    <location>
        <begin position="167"/>
        <end position="185"/>
    </location>
</feature>
<dbReference type="EMBL" id="LCUC01000315">
    <property type="protein sequence ID" value="KKY32448.1"/>
    <property type="molecule type" value="Genomic_DNA"/>
</dbReference>
<feature type="transmembrane region" description="Helical" evidence="7">
    <location>
        <begin position="452"/>
        <end position="472"/>
    </location>
</feature>
<comment type="caution">
    <text evidence="7">Lacks conserved residue(s) required for the propagation of feature annotation.</text>
</comment>
<evidence type="ECO:0000313" key="10">
    <source>
        <dbReference type="Proteomes" id="UP000034680"/>
    </source>
</evidence>
<comment type="subcellular location">
    <subcellularLocation>
        <location evidence="1 7">Membrane</location>
        <topology evidence="1 7">Multi-pass membrane protein</topology>
    </subcellularLocation>
</comment>
<feature type="region of interest" description="Disordered" evidence="8">
    <location>
        <begin position="1"/>
        <end position="58"/>
    </location>
</feature>
<dbReference type="InterPro" id="IPR009716">
    <property type="entry name" value="Ferroportin-1"/>
</dbReference>